<accession>A0ABV5WH35</accession>
<dbReference type="Gene3D" id="3.40.1190.20">
    <property type="match status" value="1"/>
</dbReference>
<evidence type="ECO:0000256" key="1">
    <source>
        <dbReference type="ARBA" id="ARBA00005380"/>
    </source>
</evidence>
<comment type="similarity">
    <text evidence="1">Belongs to the carbohydrate kinase pfkB family.</text>
</comment>
<evidence type="ECO:0000256" key="6">
    <source>
        <dbReference type="PIRNR" id="PIRNR000535"/>
    </source>
</evidence>
<evidence type="ECO:0000256" key="2">
    <source>
        <dbReference type="ARBA" id="ARBA00022679"/>
    </source>
</evidence>
<dbReference type="PANTHER" id="PTHR46566:SF1">
    <property type="entry name" value="1-PHOSPHOFRUCTOKINASE"/>
    <property type="match status" value="1"/>
</dbReference>
<keyword evidence="6" id="KW-0423">Lactose metabolism</keyword>
<keyword evidence="3 6" id="KW-0547">Nucleotide-binding</keyword>
<dbReference type="InterPro" id="IPR022463">
    <property type="entry name" value="1-PFruKinase"/>
</dbReference>
<name>A0ABV5WH35_9BACI</name>
<evidence type="ECO:0000256" key="5">
    <source>
        <dbReference type="ARBA" id="ARBA00022840"/>
    </source>
</evidence>
<dbReference type="NCBIfam" id="TIGR03168">
    <property type="entry name" value="1-PFK"/>
    <property type="match status" value="1"/>
</dbReference>
<dbReference type="PIRSF" id="PIRSF000535">
    <property type="entry name" value="1PFK/6PFK/LacC"/>
    <property type="match status" value="1"/>
</dbReference>
<protein>
    <recommendedName>
        <fullName evidence="6">Tagatose-6-phosphate kinase</fullName>
        <ecNumber evidence="6">2.7.1.144</ecNumber>
    </recommendedName>
</protein>
<proteinExistence type="inferred from homology"/>
<comment type="similarity">
    <text evidence="6">Belongs to the carbohydrate kinase PfkB family. LacC subfamily.</text>
</comment>
<reference evidence="8 9" key="1">
    <citation type="submission" date="2024-09" db="EMBL/GenBank/DDBJ databases">
        <authorList>
            <person name="Sun Q."/>
            <person name="Mori K."/>
        </authorList>
    </citation>
    <scope>NUCLEOTIDE SEQUENCE [LARGE SCALE GENOMIC DNA]</scope>
    <source>
        <strain evidence="8 9">JCM 11201</strain>
    </source>
</reference>
<dbReference type="NCBIfam" id="TIGR03828">
    <property type="entry name" value="pfkB"/>
    <property type="match status" value="1"/>
</dbReference>
<dbReference type="CDD" id="cd01164">
    <property type="entry name" value="FruK_PfkB_like"/>
    <property type="match status" value="1"/>
</dbReference>
<dbReference type="Proteomes" id="UP001589609">
    <property type="component" value="Unassembled WGS sequence"/>
</dbReference>
<comment type="catalytic activity">
    <reaction evidence="6">
        <text>D-tagatofuranose 6-phosphate + ATP = D-tagatofuranose 1,6-bisphosphate + ADP + H(+)</text>
        <dbReference type="Rhea" id="RHEA:12420"/>
        <dbReference type="ChEBI" id="CHEBI:15378"/>
        <dbReference type="ChEBI" id="CHEBI:30616"/>
        <dbReference type="ChEBI" id="CHEBI:58694"/>
        <dbReference type="ChEBI" id="CHEBI:58695"/>
        <dbReference type="ChEBI" id="CHEBI:456216"/>
        <dbReference type="EC" id="2.7.1.144"/>
    </reaction>
</comment>
<dbReference type="Pfam" id="PF00294">
    <property type="entry name" value="PfkB"/>
    <property type="match status" value="1"/>
</dbReference>
<dbReference type="InterPro" id="IPR011611">
    <property type="entry name" value="PfkB_dom"/>
</dbReference>
<comment type="pathway">
    <text evidence="6">Carbohydrate metabolism; D-tagatose 6-phosphate degradation; D-glyceraldehyde 3-phosphate and glycerone phosphate from D-tagatose 6-phosphate: step 1/2.</text>
</comment>
<dbReference type="PANTHER" id="PTHR46566">
    <property type="entry name" value="1-PHOSPHOFRUCTOKINASE-RELATED"/>
    <property type="match status" value="1"/>
</dbReference>
<evidence type="ECO:0000259" key="7">
    <source>
        <dbReference type="Pfam" id="PF00294"/>
    </source>
</evidence>
<sequence>MIYTCTMNPAIDLFVAVDSLEPDVVNRTNAEDYQANGKAINISIMLKRMGLANTALGFIGGFTGKYIENELKQQGIDTRFIEVDGITRINTFVRAQDKEYKIVNQGPIIPVEKKKELIYQIKSIPTGSMLFVSGSLPQGISEEIFIEIAEIANHNELKLILDISSKKLMDCLPYHPYLIKPNEEELANFFNKDTVGEEQVIELGKELLSMGSERVLISLGAEGSLYMSNQDVIRVTAPKGEVVNTACAGDSLLSAFVGRLKLGASLDEALRYASATGASTAFSMGLSDLADVKQLMQEIDVRHL</sequence>
<keyword evidence="9" id="KW-1185">Reference proteome</keyword>
<dbReference type="EMBL" id="JBHMAF010000100">
    <property type="protein sequence ID" value="MFB9759879.1"/>
    <property type="molecule type" value="Genomic_DNA"/>
</dbReference>
<feature type="domain" description="Carbohydrate kinase PfkB" evidence="7">
    <location>
        <begin position="11"/>
        <end position="287"/>
    </location>
</feature>
<keyword evidence="2 6" id="KW-0808">Transferase</keyword>
<dbReference type="InterPro" id="IPR029056">
    <property type="entry name" value="Ribokinase-like"/>
</dbReference>
<keyword evidence="5 6" id="KW-0067">ATP-binding</keyword>
<dbReference type="RefSeq" id="WP_379950209.1">
    <property type="nucleotide sequence ID" value="NZ_JBHMAF010000100.1"/>
</dbReference>
<dbReference type="InterPro" id="IPR017583">
    <property type="entry name" value="Tagatose/fructose_Pkinase"/>
</dbReference>
<evidence type="ECO:0000256" key="4">
    <source>
        <dbReference type="ARBA" id="ARBA00022777"/>
    </source>
</evidence>
<keyword evidence="4" id="KW-0418">Kinase</keyword>
<gene>
    <name evidence="8" type="primary">pfkB</name>
    <name evidence="8" type="ORF">ACFFMS_15905</name>
</gene>
<evidence type="ECO:0000313" key="9">
    <source>
        <dbReference type="Proteomes" id="UP001589609"/>
    </source>
</evidence>
<dbReference type="EC" id="2.7.1.144" evidence="6"/>
<evidence type="ECO:0000256" key="3">
    <source>
        <dbReference type="ARBA" id="ARBA00022741"/>
    </source>
</evidence>
<dbReference type="GO" id="GO:0008662">
    <property type="term" value="F:1-phosphofructokinase activity"/>
    <property type="evidence" value="ECO:0007669"/>
    <property type="project" value="UniProtKB-EC"/>
</dbReference>
<organism evidence="8 9">
    <name type="scientific">Ectobacillus funiculus</name>
    <dbReference type="NCBI Taxonomy" id="137993"/>
    <lineage>
        <taxon>Bacteria</taxon>
        <taxon>Bacillati</taxon>
        <taxon>Bacillota</taxon>
        <taxon>Bacilli</taxon>
        <taxon>Bacillales</taxon>
        <taxon>Bacillaceae</taxon>
        <taxon>Ectobacillus</taxon>
    </lineage>
</organism>
<dbReference type="SUPFAM" id="SSF53613">
    <property type="entry name" value="Ribokinase-like"/>
    <property type="match status" value="1"/>
</dbReference>
<comment type="caution">
    <text evidence="8">The sequence shown here is derived from an EMBL/GenBank/DDBJ whole genome shotgun (WGS) entry which is preliminary data.</text>
</comment>
<evidence type="ECO:0000313" key="8">
    <source>
        <dbReference type="EMBL" id="MFB9759879.1"/>
    </source>
</evidence>